<evidence type="ECO:0000313" key="6">
    <source>
        <dbReference type="Proteomes" id="UP000321337"/>
    </source>
</evidence>
<reference evidence="5 6" key="1">
    <citation type="submission" date="2019-07" db="EMBL/GenBank/DDBJ databases">
        <title>Whole genome shotgun sequence of Thiobacillus plumbophilus NBRC 107929.</title>
        <authorList>
            <person name="Hosoyama A."/>
            <person name="Uohara A."/>
            <person name="Ohji S."/>
            <person name="Ichikawa N."/>
        </authorList>
    </citation>
    <scope>NUCLEOTIDE SEQUENCE [LARGE SCALE GENOMIC DNA]</scope>
    <source>
        <strain evidence="5 6">NBRC 107929</strain>
    </source>
</reference>
<dbReference type="Pfam" id="PF22657">
    <property type="entry name" value="SSB_1"/>
    <property type="match status" value="1"/>
</dbReference>
<evidence type="ECO:0000256" key="1">
    <source>
        <dbReference type="ARBA" id="ARBA00022515"/>
    </source>
</evidence>
<accession>A0A512L7D3</accession>
<dbReference type="GO" id="GO:0006269">
    <property type="term" value="P:DNA replication, synthesis of primer"/>
    <property type="evidence" value="ECO:0007669"/>
    <property type="project" value="UniProtKB-KW"/>
</dbReference>
<comment type="subunit">
    <text evidence="4">Homodimer. Interacts with PriA and DnaT. Component of the replication restart primosome. Primosome assembly occurs via a 'hand-off' mechanism. PriA binds to replication forks, subsequently PriB then DnaT bind; DnaT then displaces ssDNA to generate the helicase loading substrate.</text>
</comment>
<proteinExistence type="inferred from homology"/>
<evidence type="ECO:0000256" key="4">
    <source>
        <dbReference type="HAMAP-Rule" id="MF_00720"/>
    </source>
</evidence>
<dbReference type="SUPFAM" id="SSF50249">
    <property type="entry name" value="Nucleic acid-binding proteins"/>
    <property type="match status" value="1"/>
</dbReference>
<name>A0A512L7D3_9PROT</name>
<dbReference type="Proteomes" id="UP000321337">
    <property type="component" value="Unassembled WGS sequence"/>
</dbReference>
<keyword evidence="6" id="KW-1185">Reference proteome</keyword>
<dbReference type="GO" id="GO:1990077">
    <property type="term" value="C:primosome complex"/>
    <property type="evidence" value="ECO:0007669"/>
    <property type="project" value="UniProtKB-UniRule"/>
</dbReference>
<comment type="function">
    <text evidence="4">Involved in the restart of stalled replication forks, which reloads the replicative helicase on sites other than the origin of replication; the PriA-PriB pathway is the major replication restart pathway. During primosome assembly it facilitates complex formation between PriA and DnaT on DNA; stabilizes PriA on DNA. Stimulates the DNA unwinding activity of PriA helicase.</text>
</comment>
<dbReference type="AlphaFoldDB" id="A0A512L7D3"/>
<dbReference type="OrthoDB" id="9180733at2"/>
<sequence>MDTNRLTLTGVVAELEALRYTPAGVPLVGLRIRHESQQIEAGAARRVNVEMAAVAIGEMAQRISALPSGSRISVEGFLARKSQQSYQIVLHICSLKTV</sequence>
<dbReference type="Gene3D" id="2.40.50.140">
    <property type="entry name" value="Nucleic acid-binding proteins"/>
    <property type="match status" value="1"/>
</dbReference>
<dbReference type="RefSeq" id="WP_147072415.1">
    <property type="nucleotide sequence ID" value="NZ_AP021884.1"/>
</dbReference>
<dbReference type="InterPro" id="IPR012340">
    <property type="entry name" value="NA-bd_OB-fold"/>
</dbReference>
<dbReference type="EMBL" id="BKAD01000013">
    <property type="protein sequence ID" value="GEP30399.1"/>
    <property type="molecule type" value="Genomic_DNA"/>
</dbReference>
<dbReference type="InterPro" id="IPR000424">
    <property type="entry name" value="Primosome_PriB/ssb"/>
</dbReference>
<dbReference type="HAMAP" id="MF_00720">
    <property type="entry name" value="PriB"/>
    <property type="match status" value="1"/>
</dbReference>
<gene>
    <name evidence="4 5" type="primary">priB</name>
    <name evidence="5" type="ORF">TPL01_15370</name>
</gene>
<organism evidence="5 6">
    <name type="scientific">Sulfuriferula plumbiphila</name>
    <dbReference type="NCBI Taxonomy" id="171865"/>
    <lineage>
        <taxon>Bacteria</taxon>
        <taxon>Pseudomonadati</taxon>
        <taxon>Pseudomonadota</taxon>
        <taxon>Betaproteobacteria</taxon>
        <taxon>Nitrosomonadales</taxon>
        <taxon>Sulfuricellaceae</taxon>
        <taxon>Sulfuriferula</taxon>
    </lineage>
</organism>
<dbReference type="PROSITE" id="PS50935">
    <property type="entry name" value="SSB"/>
    <property type="match status" value="1"/>
</dbReference>
<keyword evidence="1 4" id="KW-0639">Primosome</keyword>
<evidence type="ECO:0000256" key="2">
    <source>
        <dbReference type="ARBA" id="ARBA00022705"/>
    </source>
</evidence>
<dbReference type="NCBIfam" id="TIGR04418">
    <property type="entry name" value="PriB_gamma"/>
    <property type="match status" value="1"/>
</dbReference>
<dbReference type="InterPro" id="IPR023646">
    <property type="entry name" value="Prisomal_replication_PriB"/>
</dbReference>
<keyword evidence="3 4" id="KW-0238">DNA-binding</keyword>
<keyword evidence="2 4" id="KW-0235">DNA replication</keyword>
<dbReference type="GO" id="GO:0003697">
    <property type="term" value="F:single-stranded DNA binding"/>
    <property type="evidence" value="ECO:0007669"/>
    <property type="project" value="UniProtKB-UniRule"/>
</dbReference>
<evidence type="ECO:0000256" key="3">
    <source>
        <dbReference type="ARBA" id="ARBA00023125"/>
    </source>
</evidence>
<dbReference type="PIRSF" id="PIRSF003135">
    <property type="entry name" value="Primosomal_n"/>
    <property type="match status" value="1"/>
</dbReference>
<protein>
    <recommendedName>
        <fullName evidence="4">Replication restart protein PriB</fullName>
    </recommendedName>
</protein>
<comment type="caution">
    <text evidence="5">The sequence shown here is derived from an EMBL/GenBank/DDBJ whole genome shotgun (WGS) entry which is preliminary data.</text>
</comment>
<evidence type="ECO:0000313" key="5">
    <source>
        <dbReference type="EMBL" id="GEP30399.1"/>
    </source>
</evidence>
<comment type="similarity">
    <text evidence="4">Belongs to the PriB family.</text>
</comment>